<gene>
    <name evidence="6" type="ORF">SISNIDRAFT_448782</name>
</gene>
<accession>A0A165A5Y5</accession>
<evidence type="ECO:0000313" key="6">
    <source>
        <dbReference type="EMBL" id="KZS98522.1"/>
    </source>
</evidence>
<dbReference type="AlphaFoldDB" id="A0A165A5Y5"/>
<dbReference type="InterPro" id="IPR017907">
    <property type="entry name" value="Znf_RING_CS"/>
</dbReference>
<dbReference type="InterPro" id="IPR018957">
    <property type="entry name" value="Znf_C3HC4_RING-type"/>
</dbReference>
<dbReference type="OrthoDB" id="336240at2759"/>
<protein>
    <recommendedName>
        <fullName evidence="5">RING-type domain-containing protein</fullName>
    </recommendedName>
</protein>
<dbReference type="PROSITE" id="PS50089">
    <property type="entry name" value="ZF_RING_2"/>
    <property type="match status" value="1"/>
</dbReference>
<dbReference type="SUPFAM" id="SSF57850">
    <property type="entry name" value="RING/U-box"/>
    <property type="match status" value="1"/>
</dbReference>
<proteinExistence type="predicted"/>
<feature type="domain" description="RING-type" evidence="5">
    <location>
        <begin position="19"/>
        <end position="60"/>
    </location>
</feature>
<keyword evidence="3" id="KW-0862">Zinc</keyword>
<name>A0A165A5Y5_9AGAM</name>
<evidence type="ECO:0000256" key="4">
    <source>
        <dbReference type="PROSITE-ProRule" id="PRU00175"/>
    </source>
</evidence>
<dbReference type="GO" id="GO:0008270">
    <property type="term" value="F:zinc ion binding"/>
    <property type="evidence" value="ECO:0007669"/>
    <property type="project" value="UniProtKB-KW"/>
</dbReference>
<evidence type="ECO:0000256" key="2">
    <source>
        <dbReference type="ARBA" id="ARBA00022771"/>
    </source>
</evidence>
<dbReference type="EMBL" id="KV419395">
    <property type="protein sequence ID" value="KZS98522.1"/>
    <property type="molecule type" value="Genomic_DNA"/>
</dbReference>
<sequence length="276" mass="30459">MYPVDFAEYSGSGSPFVACSICEFNVAHVSLEPCGHNICATCITECLNIVQDKSFSCSLCLTHVQGFHLVHESPPLNIPPNAPQPQQAYNPPINKDTWAVLRIDNVPWDLTPEAAIAWIGEPTARVHVLLDNTGKTLSHAFVEVTGDRAKMVLCRVRNKVLGAGKRARYVTVTVSSDEELMAALFPSWVGSFRERSPSVSGLETSKMTEAYRTGLITPEEIESLRHLIFSPTSHFLKDPRLPSYKLLSILQTLPDNETFCSLQTRCVLFGIVVSPT</sequence>
<keyword evidence="7" id="KW-1185">Reference proteome</keyword>
<keyword evidence="1" id="KW-0479">Metal-binding</keyword>
<evidence type="ECO:0000256" key="1">
    <source>
        <dbReference type="ARBA" id="ARBA00022723"/>
    </source>
</evidence>
<keyword evidence="2 4" id="KW-0863">Zinc-finger</keyword>
<evidence type="ECO:0000259" key="5">
    <source>
        <dbReference type="PROSITE" id="PS50089"/>
    </source>
</evidence>
<dbReference type="STRING" id="1314777.A0A165A5Y5"/>
<dbReference type="InterPro" id="IPR012677">
    <property type="entry name" value="Nucleotide-bd_a/b_plait_sf"/>
</dbReference>
<organism evidence="6 7">
    <name type="scientific">Sistotremastrum niveocremeum HHB9708</name>
    <dbReference type="NCBI Taxonomy" id="1314777"/>
    <lineage>
        <taxon>Eukaryota</taxon>
        <taxon>Fungi</taxon>
        <taxon>Dikarya</taxon>
        <taxon>Basidiomycota</taxon>
        <taxon>Agaricomycotina</taxon>
        <taxon>Agaricomycetes</taxon>
        <taxon>Sistotremastrales</taxon>
        <taxon>Sistotremastraceae</taxon>
        <taxon>Sertulicium</taxon>
        <taxon>Sertulicium niveocremeum</taxon>
    </lineage>
</organism>
<evidence type="ECO:0000256" key="3">
    <source>
        <dbReference type="ARBA" id="ARBA00022833"/>
    </source>
</evidence>
<dbReference type="PROSITE" id="PS00518">
    <property type="entry name" value="ZF_RING_1"/>
    <property type="match status" value="1"/>
</dbReference>
<dbReference type="InterPro" id="IPR013083">
    <property type="entry name" value="Znf_RING/FYVE/PHD"/>
</dbReference>
<dbReference type="Gene3D" id="3.30.40.10">
    <property type="entry name" value="Zinc/RING finger domain, C3HC4 (zinc finger)"/>
    <property type="match status" value="1"/>
</dbReference>
<dbReference type="Gene3D" id="3.30.70.330">
    <property type="match status" value="1"/>
</dbReference>
<dbReference type="Pfam" id="PF00097">
    <property type="entry name" value="zf-C3HC4"/>
    <property type="match status" value="1"/>
</dbReference>
<reference evidence="6 7" key="1">
    <citation type="journal article" date="2016" name="Mol. Biol. Evol.">
        <title>Comparative Genomics of Early-Diverging Mushroom-Forming Fungi Provides Insights into the Origins of Lignocellulose Decay Capabilities.</title>
        <authorList>
            <person name="Nagy L.G."/>
            <person name="Riley R."/>
            <person name="Tritt A."/>
            <person name="Adam C."/>
            <person name="Daum C."/>
            <person name="Floudas D."/>
            <person name="Sun H."/>
            <person name="Yadav J.S."/>
            <person name="Pangilinan J."/>
            <person name="Larsson K.H."/>
            <person name="Matsuura K."/>
            <person name="Barry K."/>
            <person name="Labutti K."/>
            <person name="Kuo R."/>
            <person name="Ohm R.A."/>
            <person name="Bhattacharya S.S."/>
            <person name="Shirouzu T."/>
            <person name="Yoshinaga Y."/>
            <person name="Martin F.M."/>
            <person name="Grigoriev I.V."/>
            <person name="Hibbett D.S."/>
        </authorList>
    </citation>
    <scope>NUCLEOTIDE SEQUENCE [LARGE SCALE GENOMIC DNA]</scope>
    <source>
        <strain evidence="6 7">HHB9708</strain>
    </source>
</reference>
<dbReference type="Proteomes" id="UP000076722">
    <property type="component" value="Unassembled WGS sequence"/>
</dbReference>
<dbReference type="InterPro" id="IPR001841">
    <property type="entry name" value="Znf_RING"/>
</dbReference>
<evidence type="ECO:0000313" key="7">
    <source>
        <dbReference type="Proteomes" id="UP000076722"/>
    </source>
</evidence>